<dbReference type="EMBL" id="BLAX01000001">
    <property type="protein sequence ID" value="GET35106.1"/>
    <property type="molecule type" value="Genomic_DNA"/>
</dbReference>
<evidence type="ECO:0000313" key="3">
    <source>
        <dbReference type="Proteomes" id="UP000391834"/>
    </source>
</evidence>
<gene>
    <name evidence="2" type="ORF">PbJCM13498_39690</name>
</gene>
<keyword evidence="1" id="KW-1133">Transmembrane helix</keyword>
<comment type="caution">
    <text evidence="2">The sequence shown here is derived from an EMBL/GenBank/DDBJ whole genome shotgun (WGS) entry which is preliminary data.</text>
</comment>
<protein>
    <submittedName>
        <fullName evidence="2">Uncharacterized protein</fullName>
    </submittedName>
</protein>
<organism evidence="2 3">
    <name type="scientific">Prolixibacter bellariivorans</name>
    <dbReference type="NCBI Taxonomy" id="314319"/>
    <lineage>
        <taxon>Bacteria</taxon>
        <taxon>Pseudomonadati</taxon>
        <taxon>Bacteroidota</taxon>
        <taxon>Bacteroidia</taxon>
        <taxon>Marinilabiliales</taxon>
        <taxon>Prolixibacteraceae</taxon>
        <taxon>Prolixibacter</taxon>
    </lineage>
</organism>
<evidence type="ECO:0000313" key="2">
    <source>
        <dbReference type="EMBL" id="GET35106.1"/>
    </source>
</evidence>
<keyword evidence="1" id="KW-0812">Transmembrane</keyword>
<accession>A0A5M4B5F2</accession>
<evidence type="ECO:0000256" key="1">
    <source>
        <dbReference type="SAM" id="Phobius"/>
    </source>
</evidence>
<dbReference type="Proteomes" id="UP000391834">
    <property type="component" value="Unassembled WGS sequence"/>
</dbReference>
<reference evidence="2 3" key="1">
    <citation type="submission" date="2019-10" db="EMBL/GenBank/DDBJ databases">
        <title>Prolixibacter strains distinguished by the presence of nitrate reductase genes were adept at nitrate-dependent anaerobic corrosion of metallic iron and carbon steel.</title>
        <authorList>
            <person name="Iino T."/>
            <person name="Shono N."/>
            <person name="Ito K."/>
            <person name="Nakamura R."/>
            <person name="Sueoka K."/>
            <person name="Harayama S."/>
            <person name="Ohkuma M."/>
        </authorList>
    </citation>
    <scope>NUCLEOTIDE SEQUENCE [LARGE SCALE GENOMIC DNA]</scope>
    <source>
        <strain evidence="2 3">JCM 13498</strain>
    </source>
</reference>
<keyword evidence="1" id="KW-0472">Membrane</keyword>
<keyword evidence="3" id="KW-1185">Reference proteome</keyword>
<sequence>MASSMLGDASAGFGTGLLTSLTEIIFSVGVGVLFGWIFNFLAHHLKIVSEGAYIILIIGVSCNAGI</sequence>
<proteinExistence type="predicted"/>
<name>A0A5M4B5F2_9BACT</name>
<feature type="transmembrane region" description="Helical" evidence="1">
    <location>
        <begin position="24"/>
        <end position="42"/>
    </location>
</feature>
<dbReference type="AlphaFoldDB" id="A0A5M4B5F2"/>